<protein>
    <submittedName>
        <fullName evidence="1">Plasmid stabilization system protein ParE</fullName>
    </submittedName>
</protein>
<evidence type="ECO:0000313" key="2">
    <source>
        <dbReference type="Proteomes" id="UP001549031"/>
    </source>
</evidence>
<dbReference type="InterPro" id="IPR035093">
    <property type="entry name" value="RelE/ParE_toxin_dom_sf"/>
</dbReference>
<dbReference type="Gene3D" id="3.30.2310.20">
    <property type="entry name" value="RelE-like"/>
    <property type="match status" value="1"/>
</dbReference>
<reference evidence="1 2" key="1">
    <citation type="submission" date="2024-06" db="EMBL/GenBank/DDBJ databases">
        <title>Genomic Encyclopedia of Type Strains, Phase IV (KMG-IV): sequencing the most valuable type-strain genomes for metagenomic binning, comparative biology and taxonomic classification.</title>
        <authorList>
            <person name="Goeker M."/>
        </authorList>
    </citation>
    <scope>NUCLEOTIDE SEQUENCE [LARGE SCALE GENOMIC DNA]</scope>
    <source>
        <strain evidence="1 2">DSM 105042</strain>
    </source>
</reference>
<name>A0ABV2H6P5_9HYPH</name>
<proteinExistence type="predicted"/>
<evidence type="ECO:0000313" key="1">
    <source>
        <dbReference type="EMBL" id="MET3586215.1"/>
    </source>
</evidence>
<comment type="caution">
    <text evidence="1">The sequence shown here is derived from an EMBL/GenBank/DDBJ whole genome shotgun (WGS) entry which is preliminary data.</text>
</comment>
<dbReference type="Proteomes" id="UP001549031">
    <property type="component" value="Unassembled WGS sequence"/>
</dbReference>
<keyword evidence="2" id="KW-1185">Reference proteome</keyword>
<organism evidence="1 2">
    <name type="scientific">Pseudorhizobium tarimense</name>
    <dbReference type="NCBI Taxonomy" id="1079109"/>
    <lineage>
        <taxon>Bacteria</taxon>
        <taxon>Pseudomonadati</taxon>
        <taxon>Pseudomonadota</taxon>
        <taxon>Alphaproteobacteria</taxon>
        <taxon>Hyphomicrobiales</taxon>
        <taxon>Rhizobiaceae</taxon>
        <taxon>Rhizobium/Agrobacterium group</taxon>
        <taxon>Pseudorhizobium</taxon>
    </lineage>
</organism>
<dbReference type="EMBL" id="JBEPLJ010000008">
    <property type="protein sequence ID" value="MET3586215.1"/>
    <property type="molecule type" value="Genomic_DNA"/>
</dbReference>
<gene>
    <name evidence="1" type="ORF">ABID21_002332</name>
</gene>
<dbReference type="RefSeq" id="WP_247244158.1">
    <property type="nucleotide sequence ID" value="NZ_JALJRA010000008.1"/>
</dbReference>
<accession>A0ABV2H6P5</accession>
<sequence length="171" mass="18684">MIAEVARNGEAVARNGEAAIDDGDFTLISGKDGSQELLERLNERFSRKQQTSQAMADYRLSAFALEQIGEILERSQEKFGDIARERCAALLVTAMQDAADDPRRPTVSWRSIPCGKVGIYHIRNSESVCPILSVQSESHATISSSNWVRTTSLIYWALSMTACCSAAHSGG</sequence>